<keyword evidence="3 6" id="KW-1133">Transmembrane helix</keyword>
<dbReference type="OrthoDB" id="5347452at2759"/>
<feature type="region of interest" description="Disordered" evidence="5">
    <location>
        <begin position="241"/>
        <end position="280"/>
    </location>
</feature>
<evidence type="ECO:0000256" key="1">
    <source>
        <dbReference type="ARBA" id="ARBA00004167"/>
    </source>
</evidence>
<dbReference type="AlphaFoldDB" id="K3VA75"/>
<reference evidence="7 8" key="1">
    <citation type="journal article" date="2012" name="PLoS Pathog.">
        <title>Comparative pathogenomics reveals horizontally acquired novel virulence genes in fungi infecting cereal hosts.</title>
        <authorList>
            <person name="Gardiner D.M."/>
            <person name="McDonald M.C."/>
            <person name="Covarelli L."/>
            <person name="Solomon P.S."/>
            <person name="Rusu A.G."/>
            <person name="Marshall M."/>
            <person name="Kazan K."/>
            <person name="Chakraborty S."/>
            <person name="McDonald B.A."/>
            <person name="Manners J.M."/>
        </authorList>
    </citation>
    <scope>NUCLEOTIDE SEQUENCE [LARGE SCALE GENOMIC DNA]</scope>
    <source>
        <strain evidence="7 8">CS3096</strain>
    </source>
</reference>
<dbReference type="eggNOG" id="ENOG502RJF5">
    <property type="taxonomic scope" value="Eukaryota"/>
</dbReference>
<comment type="caution">
    <text evidence="7">The sequence shown here is derived from an EMBL/GenBank/DDBJ whole genome shotgun (WGS) entry which is preliminary data.</text>
</comment>
<keyword evidence="2 6" id="KW-0812">Transmembrane</keyword>
<dbReference type="Proteomes" id="UP000007978">
    <property type="component" value="Chromosome 2"/>
</dbReference>
<keyword evidence="8" id="KW-1185">Reference proteome</keyword>
<dbReference type="EMBL" id="AFNW01000311">
    <property type="protein sequence ID" value="EKJ70349.1"/>
    <property type="molecule type" value="Genomic_DNA"/>
</dbReference>
<dbReference type="PANTHER" id="PTHR15549:SF27">
    <property type="entry name" value="CHITIN-BINDING TYPE-1 DOMAIN-CONTAINING PROTEIN"/>
    <property type="match status" value="1"/>
</dbReference>
<dbReference type="RefSeq" id="XP_009260958.1">
    <property type="nucleotide sequence ID" value="XM_009262683.1"/>
</dbReference>
<feature type="transmembrane region" description="Helical" evidence="6">
    <location>
        <begin position="208"/>
        <end position="233"/>
    </location>
</feature>
<dbReference type="InterPro" id="IPR004913">
    <property type="entry name" value="Herpes_gJ"/>
</dbReference>
<keyword evidence="4 6" id="KW-0472">Membrane</keyword>
<dbReference type="InterPro" id="IPR051694">
    <property type="entry name" value="Immunoregulatory_rcpt-like"/>
</dbReference>
<dbReference type="HOGENOM" id="CLU_041702_1_0_1"/>
<dbReference type="PANTHER" id="PTHR15549">
    <property type="entry name" value="PAIRED IMMUNOGLOBULIN-LIKE TYPE 2 RECEPTOR"/>
    <property type="match status" value="1"/>
</dbReference>
<evidence type="ECO:0000313" key="7">
    <source>
        <dbReference type="EMBL" id="EKJ70349.1"/>
    </source>
</evidence>
<evidence type="ECO:0000256" key="5">
    <source>
        <dbReference type="SAM" id="MobiDB-lite"/>
    </source>
</evidence>
<gene>
    <name evidence="7" type="ORF">FPSE_09566</name>
</gene>
<comment type="subcellular location">
    <subcellularLocation>
        <location evidence="1">Membrane</location>
        <topology evidence="1">Single-pass membrane protein</topology>
    </subcellularLocation>
</comment>
<dbReference type="KEGG" id="fpu:FPSE_09566"/>
<evidence type="ECO:0000256" key="3">
    <source>
        <dbReference type="ARBA" id="ARBA00022989"/>
    </source>
</evidence>
<name>K3VA75_FUSPC</name>
<accession>K3VA75</accession>
<evidence type="ECO:0000256" key="4">
    <source>
        <dbReference type="ARBA" id="ARBA00023136"/>
    </source>
</evidence>
<sequence>MHMQCTVYLQMNNLQHVVIFLGLWGIQGSFGRILPDPTQASQAWELDRPPSDPIHTTEIRDLVKREDTSSSIDPIIVTIAPDETCGFLSGRPALPITCENQRPYNPLYLLCTNESAPYCGTYEFPQGIEDYRCSSTPATRVSTASFTYIGQENANFVTTTLNVAESVSQSSSTESESTASNSSTIPSSTSPPSDTSPSKSPPSSKSNLGAIIGGAVGGFAALSLVLFGIAWFLRQSRKKNRQSIQVNPMEQDPLSDPNIGKPDPRSPVPSDWRGSTVTALSSPYSASPQVWMNHPMSPSAQSDMSQAMSPTLGEHLAYEMSGESAQPPHEMGDTRVYEMAGDNDHRMV</sequence>
<dbReference type="GeneID" id="20368183"/>
<protein>
    <submittedName>
        <fullName evidence="7">Uncharacterized protein</fullName>
    </submittedName>
</protein>
<evidence type="ECO:0000256" key="2">
    <source>
        <dbReference type="ARBA" id="ARBA00022692"/>
    </source>
</evidence>
<organism evidence="7 8">
    <name type="scientific">Fusarium pseudograminearum (strain CS3096)</name>
    <name type="common">Wheat and barley crown-rot fungus</name>
    <dbReference type="NCBI Taxonomy" id="1028729"/>
    <lineage>
        <taxon>Eukaryota</taxon>
        <taxon>Fungi</taxon>
        <taxon>Dikarya</taxon>
        <taxon>Ascomycota</taxon>
        <taxon>Pezizomycotina</taxon>
        <taxon>Sordariomycetes</taxon>
        <taxon>Hypocreomycetidae</taxon>
        <taxon>Hypocreales</taxon>
        <taxon>Nectriaceae</taxon>
        <taxon>Fusarium</taxon>
    </lineage>
</organism>
<evidence type="ECO:0000313" key="8">
    <source>
        <dbReference type="Proteomes" id="UP000007978"/>
    </source>
</evidence>
<evidence type="ECO:0000256" key="6">
    <source>
        <dbReference type="SAM" id="Phobius"/>
    </source>
</evidence>
<feature type="region of interest" description="Disordered" evidence="5">
    <location>
        <begin position="167"/>
        <end position="205"/>
    </location>
</feature>
<dbReference type="Pfam" id="PF03229">
    <property type="entry name" value="Alpha_GJ"/>
    <property type="match status" value="1"/>
</dbReference>
<dbReference type="GO" id="GO:0071944">
    <property type="term" value="C:cell periphery"/>
    <property type="evidence" value="ECO:0007669"/>
    <property type="project" value="UniProtKB-ARBA"/>
</dbReference>
<dbReference type="GO" id="GO:0016020">
    <property type="term" value="C:membrane"/>
    <property type="evidence" value="ECO:0007669"/>
    <property type="project" value="UniProtKB-SubCell"/>
</dbReference>
<proteinExistence type="predicted"/>